<keyword evidence="2" id="KW-1185">Reference proteome</keyword>
<organism evidence="1 2">
    <name type="scientific">Pistacia integerrima</name>
    <dbReference type="NCBI Taxonomy" id="434235"/>
    <lineage>
        <taxon>Eukaryota</taxon>
        <taxon>Viridiplantae</taxon>
        <taxon>Streptophyta</taxon>
        <taxon>Embryophyta</taxon>
        <taxon>Tracheophyta</taxon>
        <taxon>Spermatophyta</taxon>
        <taxon>Magnoliopsida</taxon>
        <taxon>eudicotyledons</taxon>
        <taxon>Gunneridae</taxon>
        <taxon>Pentapetalae</taxon>
        <taxon>rosids</taxon>
        <taxon>malvids</taxon>
        <taxon>Sapindales</taxon>
        <taxon>Anacardiaceae</taxon>
        <taxon>Pistacia</taxon>
    </lineage>
</organism>
<dbReference type="Proteomes" id="UP001163603">
    <property type="component" value="Chromosome 1"/>
</dbReference>
<gene>
    <name evidence="1" type="ORF">Pint_02421</name>
</gene>
<evidence type="ECO:0000313" key="1">
    <source>
        <dbReference type="EMBL" id="KAJ0051955.1"/>
    </source>
</evidence>
<sequence>MARELLVIDGSGPAGSNFGALFLLCVVVASFSMISMVIFTCGDSDSTSKKGRRGRGGLVGGGGCGGGGGGGGGGGCRGGDGGGGG</sequence>
<comment type="caution">
    <text evidence="1">The sequence shown here is derived from an EMBL/GenBank/DDBJ whole genome shotgun (WGS) entry which is preliminary data.</text>
</comment>
<proteinExistence type="predicted"/>
<reference evidence="2" key="1">
    <citation type="journal article" date="2023" name="G3 (Bethesda)">
        <title>Genome assembly and association tests identify interacting loci associated with vigor, precocity, and sex in interspecific pistachio rootstocks.</title>
        <authorList>
            <person name="Palmer W."/>
            <person name="Jacygrad E."/>
            <person name="Sagayaradj S."/>
            <person name="Cavanaugh K."/>
            <person name="Han R."/>
            <person name="Bertier L."/>
            <person name="Beede B."/>
            <person name="Kafkas S."/>
            <person name="Golino D."/>
            <person name="Preece J."/>
            <person name="Michelmore R."/>
        </authorList>
    </citation>
    <scope>NUCLEOTIDE SEQUENCE [LARGE SCALE GENOMIC DNA]</scope>
</reference>
<protein>
    <submittedName>
        <fullName evidence="1">Uncharacterized protein</fullName>
    </submittedName>
</protein>
<accession>A0ACC0ZFJ6</accession>
<evidence type="ECO:0000313" key="2">
    <source>
        <dbReference type="Proteomes" id="UP001163603"/>
    </source>
</evidence>
<dbReference type="EMBL" id="CM047736">
    <property type="protein sequence ID" value="KAJ0051955.1"/>
    <property type="molecule type" value="Genomic_DNA"/>
</dbReference>
<name>A0ACC0ZFJ6_9ROSI</name>